<feature type="domain" description="DUF547" evidence="1">
    <location>
        <begin position="1"/>
        <end position="124"/>
    </location>
</feature>
<dbReference type="STRING" id="667725.A0A0L0G8E1"/>
<name>A0A0L0G8E1_9EUKA</name>
<sequence length="204" mass="23177">MSEVELMAFFLNVYNMLTVHGLTKLRPATVLAVKNFWENTCYNIGGDIYSLDIIEHGILRRNKVHPDGKKTALPEGDPRATLLSTADPRIHFALNCGAKSCPPIRIYSEMTLERGLNAATRNFVENNTKIDMAKQEITISQLFQWYKADFGESIADVMAFIETYLPEDEEDELRTQYMTLKQKVDRGETVSVGYAQYKWALNAA</sequence>
<dbReference type="PANTHER" id="PTHR46361">
    <property type="entry name" value="ELECTRON CARRIER/ PROTEIN DISULFIDE OXIDOREDUCTASE"/>
    <property type="match status" value="1"/>
</dbReference>
<evidence type="ECO:0000313" key="2">
    <source>
        <dbReference type="EMBL" id="KNC85174.1"/>
    </source>
</evidence>
<accession>A0A0L0G8E1</accession>
<dbReference type="OrthoDB" id="418495at2759"/>
<dbReference type="Proteomes" id="UP000054560">
    <property type="component" value="Unassembled WGS sequence"/>
</dbReference>
<keyword evidence="3" id="KW-1185">Reference proteome</keyword>
<gene>
    <name evidence="2" type="ORF">SARC_02631</name>
</gene>
<dbReference type="EMBL" id="KQ241716">
    <property type="protein sequence ID" value="KNC85174.1"/>
    <property type="molecule type" value="Genomic_DNA"/>
</dbReference>
<evidence type="ECO:0000259" key="1">
    <source>
        <dbReference type="Pfam" id="PF04784"/>
    </source>
</evidence>
<dbReference type="GeneID" id="25903135"/>
<dbReference type="Pfam" id="PF04784">
    <property type="entry name" value="DUF547"/>
    <property type="match status" value="1"/>
</dbReference>
<reference evidence="2 3" key="1">
    <citation type="submission" date="2011-02" db="EMBL/GenBank/DDBJ databases">
        <title>The Genome Sequence of Sphaeroforma arctica JP610.</title>
        <authorList>
            <consortium name="The Broad Institute Genome Sequencing Platform"/>
            <person name="Russ C."/>
            <person name="Cuomo C."/>
            <person name="Young S.K."/>
            <person name="Zeng Q."/>
            <person name="Gargeya S."/>
            <person name="Alvarado L."/>
            <person name="Berlin A."/>
            <person name="Chapman S.B."/>
            <person name="Chen Z."/>
            <person name="Freedman E."/>
            <person name="Gellesch M."/>
            <person name="Goldberg J."/>
            <person name="Griggs A."/>
            <person name="Gujja S."/>
            <person name="Heilman E."/>
            <person name="Heiman D."/>
            <person name="Howarth C."/>
            <person name="Mehta T."/>
            <person name="Neiman D."/>
            <person name="Pearson M."/>
            <person name="Roberts A."/>
            <person name="Saif S."/>
            <person name="Shea T."/>
            <person name="Shenoy N."/>
            <person name="Sisk P."/>
            <person name="Stolte C."/>
            <person name="Sykes S."/>
            <person name="White J."/>
            <person name="Yandava C."/>
            <person name="Burger G."/>
            <person name="Gray M.W."/>
            <person name="Holland P.W.H."/>
            <person name="King N."/>
            <person name="Lang F.B.F."/>
            <person name="Roger A.J."/>
            <person name="Ruiz-Trillo I."/>
            <person name="Haas B."/>
            <person name="Nusbaum C."/>
            <person name="Birren B."/>
        </authorList>
    </citation>
    <scope>NUCLEOTIDE SEQUENCE [LARGE SCALE GENOMIC DNA]</scope>
    <source>
        <strain evidence="2 3">JP610</strain>
    </source>
</reference>
<dbReference type="eggNOG" id="ENOG502QS72">
    <property type="taxonomic scope" value="Eukaryota"/>
</dbReference>
<dbReference type="PANTHER" id="PTHR46361:SF3">
    <property type="entry name" value="ELECTRON CARRIER_ PROTEIN DISULFIDE OXIDOREDUCTASE"/>
    <property type="match status" value="1"/>
</dbReference>
<evidence type="ECO:0000313" key="3">
    <source>
        <dbReference type="Proteomes" id="UP000054560"/>
    </source>
</evidence>
<dbReference type="RefSeq" id="XP_014159076.1">
    <property type="nucleotide sequence ID" value="XM_014303601.1"/>
</dbReference>
<dbReference type="AlphaFoldDB" id="A0A0L0G8E1"/>
<organism evidence="2 3">
    <name type="scientific">Sphaeroforma arctica JP610</name>
    <dbReference type="NCBI Taxonomy" id="667725"/>
    <lineage>
        <taxon>Eukaryota</taxon>
        <taxon>Ichthyosporea</taxon>
        <taxon>Ichthyophonida</taxon>
        <taxon>Sphaeroforma</taxon>
    </lineage>
</organism>
<protein>
    <recommendedName>
        <fullName evidence="1">DUF547 domain-containing protein</fullName>
    </recommendedName>
</protein>
<proteinExistence type="predicted"/>
<dbReference type="InterPro" id="IPR006869">
    <property type="entry name" value="DUF547"/>
</dbReference>